<dbReference type="Proteomes" id="UP000291084">
    <property type="component" value="Chromosome 1"/>
</dbReference>
<keyword evidence="3" id="KW-1185">Reference proteome</keyword>
<evidence type="ECO:0000256" key="1">
    <source>
        <dbReference type="SAM" id="MobiDB-lite"/>
    </source>
</evidence>
<feature type="region of interest" description="Disordered" evidence="1">
    <location>
        <begin position="1"/>
        <end position="29"/>
    </location>
</feature>
<accession>A0A0S3R0L2</accession>
<sequence length="73" mass="8278">MQKSETFAGREKNAPTGLRKEPSLNRDKLNRRVEVFINKFNRENGGVAGKLAKADIDEEEKGRRGKLIGSRQH</sequence>
<reference evidence="2 3" key="1">
    <citation type="journal article" date="2015" name="Sci. Rep.">
        <title>The power of single molecule real-time sequencing technology in the de novo assembly of a eukaryotic genome.</title>
        <authorList>
            <person name="Sakai H."/>
            <person name="Naito K."/>
            <person name="Ogiso-Tanaka E."/>
            <person name="Takahashi Y."/>
            <person name="Iseki K."/>
            <person name="Muto C."/>
            <person name="Satou K."/>
            <person name="Teruya K."/>
            <person name="Shiroma A."/>
            <person name="Shimoji M."/>
            <person name="Hirano T."/>
            <person name="Itoh T."/>
            <person name="Kaga A."/>
            <person name="Tomooka N."/>
        </authorList>
    </citation>
    <scope>NUCLEOTIDE SEQUENCE [LARGE SCALE GENOMIC DNA]</scope>
    <source>
        <strain evidence="3">cv. Shumari</strain>
    </source>
</reference>
<protein>
    <submittedName>
        <fullName evidence="2">Uncharacterized protein</fullName>
    </submittedName>
</protein>
<feature type="compositionally biased region" description="Basic and acidic residues" evidence="1">
    <location>
        <begin position="8"/>
        <end position="29"/>
    </location>
</feature>
<organism evidence="2 3">
    <name type="scientific">Vigna angularis var. angularis</name>
    <dbReference type="NCBI Taxonomy" id="157739"/>
    <lineage>
        <taxon>Eukaryota</taxon>
        <taxon>Viridiplantae</taxon>
        <taxon>Streptophyta</taxon>
        <taxon>Embryophyta</taxon>
        <taxon>Tracheophyta</taxon>
        <taxon>Spermatophyta</taxon>
        <taxon>Magnoliopsida</taxon>
        <taxon>eudicotyledons</taxon>
        <taxon>Gunneridae</taxon>
        <taxon>Pentapetalae</taxon>
        <taxon>rosids</taxon>
        <taxon>fabids</taxon>
        <taxon>Fabales</taxon>
        <taxon>Fabaceae</taxon>
        <taxon>Papilionoideae</taxon>
        <taxon>50 kb inversion clade</taxon>
        <taxon>NPAAA clade</taxon>
        <taxon>indigoferoid/millettioid clade</taxon>
        <taxon>Phaseoleae</taxon>
        <taxon>Vigna</taxon>
    </lineage>
</organism>
<name>A0A0S3R0L2_PHAAN</name>
<evidence type="ECO:0000313" key="3">
    <source>
        <dbReference type="Proteomes" id="UP000291084"/>
    </source>
</evidence>
<feature type="region of interest" description="Disordered" evidence="1">
    <location>
        <begin position="49"/>
        <end position="73"/>
    </location>
</feature>
<evidence type="ECO:0000313" key="2">
    <source>
        <dbReference type="EMBL" id="BAT74128.1"/>
    </source>
</evidence>
<dbReference type="EMBL" id="AP015034">
    <property type="protein sequence ID" value="BAT74128.1"/>
    <property type="molecule type" value="Genomic_DNA"/>
</dbReference>
<dbReference type="AlphaFoldDB" id="A0A0S3R0L2"/>
<proteinExistence type="predicted"/>
<gene>
    <name evidence="2" type="primary">Vigan.01G172900</name>
    <name evidence="2" type="ORF">VIGAN_01172900</name>
</gene>